<evidence type="ECO:0000256" key="11">
    <source>
        <dbReference type="ARBA" id="ARBA00047972"/>
    </source>
</evidence>
<comment type="caution">
    <text evidence="13">The sequence shown here is derived from an EMBL/GenBank/DDBJ whole genome shotgun (WGS) entry which is preliminary data.</text>
</comment>
<evidence type="ECO:0000256" key="2">
    <source>
        <dbReference type="ARBA" id="ARBA00022801"/>
    </source>
</evidence>
<protein>
    <recommendedName>
        <fullName evidence="5">Palmitoyl-protein thioesterase ABHD10, mitochondrial</fullName>
        <ecNumber evidence="4">3.1.1.93</ecNumber>
        <ecNumber evidence="1">3.1.2.22</ecNumber>
    </recommendedName>
    <alternativeName>
        <fullName evidence="7">Acyl-protein thioesterase ABHD10</fullName>
    </alternativeName>
    <alternativeName>
        <fullName evidence="8">Alpha/beta hydrolase domain-containing protein 10</fullName>
    </alternativeName>
    <alternativeName>
        <fullName evidence="6">Mycophenolic acid acyl-glucuronide esterase, mitochondrial</fullName>
    </alternativeName>
</protein>
<name>A0A916ZHF7_9HYPH</name>
<comment type="catalytic activity">
    <reaction evidence="11">
        <text>mycophenolic acid O-acyl-beta-D-glucuronide + H2O = mycophenolate + D-glucuronate + H(+)</text>
        <dbReference type="Rhea" id="RHEA:34179"/>
        <dbReference type="ChEBI" id="CHEBI:15377"/>
        <dbReference type="ChEBI" id="CHEBI:15378"/>
        <dbReference type="ChEBI" id="CHEBI:58720"/>
        <dbReference type="ChEBI" id="CHEBI:62932"/>
        <dbReference type="ChEBI" id="CHEBI:66982"/>
        <dbReference type="EC" id="3.1.1.93"/>
    </reaction>
    <physiologicalReaction direction="left-to-right" evidence="11">
        <dbReference type="Rhea" id="RHEA:34180"/>
    </physiologicalReaction>
</comment>
<dbReference type="AlphaFoldDB" id="A0A916ZHF7"/>
<dbReference type="RefSeq" id="WP_244639356.1">
    <property type="nucleotide sequence ID" value="NZ_BMIQ01000002.1"/>
</dbReference>
<feature type="domain" description="AB hydrolase-1" evidence="12">
    <location>
        <begin position="49"/>
        <end position="246"/>
    </location>
</feature>
<evidence type="ECO:0000256" key="6">
    <source>
        <dbReference type="ARBA" id="ARBA00041520"/>
    </source>
</evidence>
<evidence type="ECO:0000256" key="3">
    <source>
        <dbReference type="ARBA" id="ARBA00022946"/>
    </source>
</evidence>
<evidence type="ECO:0000256" key="4">
    <source>
        <dbReference type="ARBA" id="ARBA00039132"/>
    </source>
</evidence>
<dbReference type="Pfam" id="PF12697">
    <property type="entry name" value="Abhydrolase_6"/>
    <property type="match status" value="1"/>
</dbReference>
<sequence>MTDLLPPPRFVAAGPGAAPRAIAVRSFAGAAPSLVWLGGYRSDMRGTKAERLSALAAREGLGFCRFDYSGHGESGGRFEDGTISLWLEDAKAAIAAATDGPLILVGSSMGAWIALLLAREAAARGDGRLRGLLLLAPAPDFTRRLVEPALSPAQRADLETQGFCTEPSAYSDAPNIYTRALIEDGARNLLMTGPIDVPCPVHILQGTADPDVPAAHAIDLVACLPGEAVTLTLIPGGDHRLSREADLERIEAAALDLIGRTQNA</sequence>
<proteinExistence type="predicted"/>
<dbReference type="InterPro" id="IPR000073">
    <property type="entry name" value="AB_hydrolase_1"/>
</dbReference>
<keyword evidence="3" id="KW-0809">Transit peptide</keyword>
<evidence type="ECO:0000313" key="13">
    <source>
        <dbReference type="EMBL" id="GGD96154.1"/>
    </source>
</evidence>
<evidence type="ECO:0000256" key="1">
    <source>
        <dbReference type="ARBA" id="ARBA00012423"/>
    </source>
</evidence>
<evidence type="ECO:0000259" key="12">
    <source>
        <dbReference type="Pfam" id="PF12697"/>
    </source>
</evidence>
<dbReference type="EC" id="3.1.2.22" evidence="1"/>
<dbReference type="GO" id="GO:0008474">
    <property type="term" value="F:palmitoyl-(protein) hydrolase activity"/>
    <property type="evidence" value="ECO:0007669"/>
    <property type="project" value="UniProtKB-EC"/>
</dbReference>
<evidence type="ECO:0000256" key="10">
    <source>
        <dbReference type="ARBA" id="ARBA00047409"/>
    </source>
</evidence>
<reference evidence="13" key="2">
    <citation type="submission" date="2020-09" db="EMBL/GenBank/DDBJ databases">
        <authorList>
            <person name="Sun Q."/>
            <person name="Zhou Y."/>
        </authorList>
    </citation>
    <scope>NUCLEOTIDE SEQUENCE</scope>
    <source>
        <strain evidence="13">CGMCC 1.15367</strain>
    </source>
</reference>
<dbReference type="PANTHER" id="PTHR16138">
    <property type="entry name" value="MYCOPHENOLIC ACID ACYL-GLUCURONIDE ESTERASE, MITOCHONDRIAL"/>
    <property type="match status" value="1"/>
</dbReference>
<evidence type="ECO:0000256" key="5">
    <source>
        <dbReference type="ARBA" id="ARBA00039314"/>
    </source>
</evidence>
<dbReference type="PANTHER" id="PTHR16138:SF7">
    <property type="entry name" value="PALMITOYL-PROTEIN THIOESTERASE ABHD10, MITOCHONDRIAL"/>
    <property type="match status" value="1"/>
</dbReference>
<evidence type="ECO:0000313" key="14">
    <source>
        <dbReference type="Proteomes" id="UP000644699"/>
    </source>
</evidence>
<dbReference type="EMBL" id="BMIQ01000002">
    <property type="protein sequence ID" value="GGD96154.1"/>
    <property type="molecule type" value="Genomic_DNA"/>
</dbReference>
<dbReference type="Gene3D" id="3.40.50.1820">
    <property type="entry name" value="alpha/beta hydrolase"/>
    <property type="match status" value="1"/>
</dbReference>
<dbReference type="GO" id="GO:0102390">
    <property type="term" value="F:mycophenolic acid acyl-glucuronide esterase activity"/>
    <property type="evidence" value="ECO:0007669"/>
    <property type="project" value="UniProtKB-EC"/>
</dbReference>
<keyword evidence="14" id="KW-1185">Reference proteome</keyword>
<gene>
    <name evidence="13" type="ORF">GCM10011390_13620</name>
</gene>
<dbReference type="InterPro" id="IPR029058">
    <property type="entry name" value="AB_hydrolase_fold"/>
</dbReference>
<dbReference type="SUPFAM" id="SSF53474">
    <property type="entry name" value="alpha/beta-Hydrolases"/>
    <property type="match status" value="1"/>
</dbReference>
<evidence type="ECO:0000256" key="8">
    <source>
        <dbReference type="ARBA" id="ARBA00042704"/>
    </source>
</evidence>
<reference evidence="13" key="1">
    <citation type="journal article" date="2014" name="Int. J. Syst. Evol. Microbiol.">
        <title>Complete genome sequence of Corynebacterium casei LMG S-19264T (=DSM 44701T), isolated from a smear-ripened cheese.</title>
        <authorList>
            <consortium name="US DOE Joint Genome Institute (JGI-PGF)"/>
            <person name="Walter F."/>
            <person name="Albersmeier A."/>
            <person name="Kalinowski J."/>
            <person name="Ruckert C."/>
        </authorList>
    </citation>
    <scope>NUCLEOTIDE SEQUENCE</scope>
    <source>
        <strain evidence="13">CGMCC 1.15367</strain>
    </source>
</reference>
<dbReference type="Proteomes" id="UP000644699">
    <property type="component" value="Unassembled WGS sequence"/>
</dbReference>
<comment type="function">
    <text evidence="9">Acts as an acyl-protein thioesterase that hydrolyzes fatty acids from acylated residues in proteins. Regulates the mitochondrial S-depalmitoylation of the nucleophilic active site residue of peroxiredoxin-5/PRDX5, a key antioxidant protein, therefore modulating mitochondrial antioxidant ability. Also catalyzes the deglucuronidation of mycophenolic acid acyl-glucuronide, an active metabolite of the immunosuppressant drug mycophenolate.</text>
</comment>
<evidence type="ECO:0000256" key="7">
    <source>
        <dbReference type="ARBA" id="ARBA00042645"/>
    </source>
</evidence>
<accession>A0A916ZHF7</accession>
<keyword evidence="2 13" id="KW-0378">Hydrolase</keyword>
<organism evidence="13 14">
    <name type="scientific">Aureimonas endophytica</name>
    <dbReference type="NCBI Taxonomy" id="2027858"/>
    <lineage>
        <taxon>Bacteria</taxon>
        <taxon>Pseudomonadati</taxon>
        <taxon>Pseudomonadota</taxon>
        <taxon>Alphaproteobacteria</taxon>
        <taxon>Hyphomicrobiales</taxon>
        <taxon>Aurantimonadaceae</taxon>
        <taxon>Aureimonas</taxon>
    </lineage>
</organism>
<evidence type="ECO:0000256" key="9">
    <source>
        <dbReference type="ARBA" id="ARBA00046047"/>
    </source>
</evidence>
<comment type="catalytic activity">
    <reaction evidence="10">
        <text>S-hexadecanoyl-L-cysteinyl-[protein] + H2O = L-cysteinyl-[protein] + hexadecanoate + H(+)</text>
        <dbReference type="Rhea" id="RHEA:19233"/>
        <dbReference type="Rhea" id="RHEA-COMP:10131"/>
        <dbReference type="Rhea" id="RHEA-COMP:11032"/>
        <dbReference type="ChEBI" id="CHEBI:7896"/>
        <dbReference type="ChEBI" id="CHEBI:15377"/>
        <dbReference type="ChEBI" id="CHEBI:15378"/>
        <dbReference type="ChEBI" id="CHEBI:29950"/>
        <dbReference type="ChEBI" id="CHEBI:74151"/>
        <dbReference type="EC" id="3.1.2.22"/>
    </reaction>
    <physiologicalReaction direction="left-to-right" evidence="10">
        <dbReference type="Rhea" id="RHEA:19234"/>
    </physiologicalReaction>
</comment>
<dbReference type="InterPro" id="IPR052382">
    <property type="entry name" value="ABHD10_acyl-thioesterase"/>
</dbReference>
<dbReference type="EC" id="3.1.1.93" evidence="4"/>